<dbReference type="Proteomes" id="UP000192743">
    <property type="component" value="Chromosome"/>
</dbReference>
<protein>
    <submittedName>
        <fullName evidence="1">Uncharacterized protein</fullName>
    </submittedName>
</protein>
<evidence type="ECO:0000313" key="2">
    <source>
        <dbReference type="Proteomes" id="UP000192743"/>
    </source>
</evidence>
<dbReference type="AlphaFoldDB" id="A0A9W3SQR9"/>
<dbReference type="EMBL" id="CP015250">
    <property type="protein sequence ID" value="AOM09758.1"/>
    <property type="molecule type" value="Genomic_DNA"/>
</dbReference>
<evidence type="ECO:0000313" key="1">
    <source>
        <dbReference type="EMBL" id="AOM09758.1"/>
    </source>
</evidence>
<gene>
    <name evidence="1" type="ORF">BTI247_13490</name>
</gene>
<name>A0A9W3SQR9_BACTU</name>
<proteinExistence type="predicted"/>
<accession>A0A9W3SQR9</accession>
<organism evidence="1 2">
    <name type="scientific">Bacillus thuringiensis Bt18247</name>
    <dbReference type="NCBI Taxonomy" id="1423143"/>
    <lineage>
        <taxon>Bacteria</taxon>
        <taxon>Bacillati</taxon>
        <taxon>Bacillota</taxon>
        <taxon>Bacilli</taxon>
        <taxon>Bacillales</taxon>
        <taxon>Bacillaceae</taxon>
        <taxon>Bacillus</taxon>
        <taxon>Bacillus cereus group</taxon>
    </lineage>
</organism>
<reference evidence="1 2" key="1">
    <citation type="submission" date="2016-02" db="EMBL/GenBank/DDBJ databases">
        <title>Comparative analysis of three nematocidal Bacillus thuringiensis strains.</title>
        <authorList>
            <person name="Hollensteiner J."/>
            <person name="Kloesener M."/>
            <person name="Bunk B."/>
            <person name="Sproeer C."/>
            <person name="Rosenstiel P."/>
            <person name="Schulte-Iserlohe R."/>
            <person name="Schulenburg H."/>
            <person name="Liesegang H."/>
        </authorList>
    </citation>
    <scope>NUCLEOTIDE SEQUENCE [LARGE SCALE GENOMIC DNA]</scope>
    <source>
        <strain evidence="1 2">Bt18247</strain>
    </source>
</reference>
<sequence>MEVQTETYRAAMNGTLERHFSDMIAVIPTRITIEQLKHRLEIIATKVDELKIVYSDETSLIVELHMGETVKQSYRMNCILMRRTTQKNIKCTIDKILQL</sequence>